<dbReference type="InterPro" id="IPR036388">
    <property type="entry name" value="WH-like_DNA-bd_sf"/>
</dbReference>
<dbReference type="RefSeq" id="WP_345446553.1">
    <property type="nucleotide sequence ID" value="NZ_BAABKP010000004.1"/>
</dbReference>
<dbReference type="PANTHER" id="PTHR33164">
    <property type="entry name" value="TRANSCRIPTIONAL REGULATOR, MARR FAMILY"/>
    <property type="match status" value="1"/>
</dbReference>
<protein>
    <submittedName>
        <fullName evidence="7">Hydroperoxide stress response transcriptional regulator OhrR</fullName>
    </submittedName>
</protein>
<keyword evidence="3" id="KW-0805">Transcription regulation</keyword>
<accession>A0ABP9BRS4</accession>
<name>A0ABP9BRS4_9MICC</name>
<gene>
    <name evidence="7" type="primary">ohrR</name>
    <name evidence="7" type="ORF">GCM10023352_17550</name>
</gene>
<organism evidence="7 8">
    <name type="scientific">Rothia endophytica</name>
    <dbReference type="NCBI Taxonomy" id="1324766"/>
    <lineage>
        <taxon>Bacteria</taxon>
        <taxon>Bacillati</taxon>
        <taxon>Actinomycetota</taxon>
        <taxon>Actinomycetes</taxon>
        <taxon>Micrococcales</taxon>
        <taxon>Micrococcaceae</taxon>
        <taxon>Rothia</taxon>
    </lineage>
</organism>
<dbReference type="InterPro" id="IPR055166">
    <property type="entry name" value="Transc_reg_Sar_Rot_HTH"/>
</dbReference>
<feature type="domain" description="HTH marR-type" evidence="6">
    <location>
        <begin position="10"/>
        <end position="146"/>
    </location>
</feature>
<sequence length="146" mass="16328">MTSTDTLALDNQLCFSLYRAQRLMTRTYQDLLKELGLTYPQYLAMLVLWETQGSVTMKELAARLKLDSGTLTPLVKRLVAMGLVSKERDVADERRTILLLTDAGAALRSQAEKVPAQIYTLCNSEGLDLHTVKGELDALSQHLSKR</sequence>
<evidence type="ECO:0000256" key="2">
    <source>
        <dbReference type="ARBA" id="ARBA00022490"/>
    </source>
</evidence>
<dbReference type="InterPro" id="IPR000835">
    <property type="entry name" value="HTH_MarR-typ"/>
</dbReference>
<evidence type="ECO:0000256" key="3">
    <source>
        <dbReference type="ARBA" id="ARBA00023015"/>
    </source>
</evidence>
<dbReference type="InterPro" id="IPR039422">
    <property type="entry name" value="MarR/SlyA-like"/>
</dbReference>
<comment type="subcellular location">
    <subcellularLocation>
        <location evidence="1">Cytoplasm</location>
    </subcellularLocation>
</comment>
<evidence type="ECO:0000256" key="1">
    <source>
        <dbReference type="ARBA" id="ARBA00004496"/>
    </source>
</evidence>
<dbReference type="SMART" id="SM00347">
    <property type="entry name" value="HTH_MARR"/>
    <property type="match status" value="1"/>
</dbReference>
<evidence type="ECO:0000256" key="5">
    <source>
        <dbReference type="ARBA" id="ARBA00023163"/>
    </source>
</evidence>
<keyword evidence="2" id="KW-0963">Cytoplasm</keyword>
<dbReference type="PROSITE" id="PS50995">
    <property type="entry name" value="HTH_MARR_2"/>
    <property type="match status" value="1"/>
</dbReference>
<evidence type="ECO:0000313" key="7">
    <source>
        <dbReference type="EMBL" id="GAA4798327.1"/>
    </source>
</evidence>
<keyword evidence="8" id="KW-1185">Reference proteome</keyword>
<dbReference type="Pfam" id="PF22381">
    <property type="entry name" value="Staph_reg_Sar_Rot"/>
    <property type="match status" value="1"/>
</dbReference>
<keyword evidence="5" id="KW-0804">Transcription</keyword>
<dbReference type="SUPFAM" id="SSF46785">
    <property type="entry name" value="Winged helix' DNA-binding domain"/>
    <property type="match status" value="1"/>
</dbReference>
<evidence type="ECO:0000313" key="8">
    <source>
        <dbReference type="Proteomes" id="UP001500187"/>
    </source>
</evidence>
<dbReference type="Proteomes" id="UP001500187">
    <property type="component" value="Unassembled WGS sequence"/>
</dbReference>
<proteinExistence type="predicted"/>
<dbReference type="PANTHER" id="PTHR33164:SF5">
    <property type="entry name" value="ORGANIC HYDROPEROXIDE RESISTANCE TRANSCRIPTIONAL REGULATOR"/>
    <property type="match status" value="1"/>
</dbReference>
<reference evidence="8" key="1">
    <citation type="journal article" date="2019" name="Int. J. Syst. Evol. Microbiol.">
        <title>The Global Catalogue of Microorganisms (GCM) 10K type strain sequencing project: providing services to taxonomists for standard genome sequencing and annotation.</title>
        <authorList>
            <consortium name="The Broad Institute Genomics Platform"/>
            <consortium name="The Broad Institute Genome Sequencing Center for Infectious Disease"/>
            <person name="Wu L."/>
            <person name="Ma J."/>
        </authorList>
    </citation>
    <scope>NUCLEOTIDE SEQUENCE [LARGE SCALE GENOMIC DNA]</scope>
    <source>
        <strain evidence="8">JCM 18541</strain>
    </source>
</reference>
<dbReference type="Gene3D" id="1.10.10.10">
    <property type="entry name" value="Winged helix-like DNA-binding domain superfamily/Winged helix DNA-binding domain"/>
    <property type="match status" value="1"/>
</dbReference>
<evidence type="ECO:0000256" key="4">
    <source>
        <dbReference type="ARBA" id="ARBA00023125"/>
    </source>
</evidence>
<dbReference type="InterPro" id="IPR036390">
    <property type="entry name" value="WH_DNA-bd_sf"/>
</dbReference>
<dbReference type="EMBL" id="BAABKP010000004">
    <property type="protein sequence ID" value="GAA4798327.1"/>
    <property type="molecule type" value="Genomic_DNA"/>
</dbReference>
<evidence type="ECO:0000259" key="6">
    <source>
        <dbReference type="PROSITE" id="PS50995"/>
    </source>
</evidence>
<comment type="caution">
    <text evidence="7">The sequence shown here is derived from an EMBL/GenBank/DDBJ whole genome shotgun (WGS) entry which is preliminary data.</text>
</comment>
<keyword evidence="4" id="KW-0238">DNA-binding</keyword>